<evidence type="ECO:0000313" key="1">
    <source>
        <dbReference type="EMBL" id="KAK3270704.1"/>
    </source>
</evidence>
<organism evidence="1 2">
    <name type="scientific">Cymbomonas tetramitiformis</name>
    <dbReference type="NCBI Taxonomy" id="36881"/>
    <lineage>
        <taxon>Eukaryota</taxon>
        <taxon>Viridiplantae</taxon>
        <taxon>Chlorophyta</taxon>
        <taxon>Pyramimonadophyceae</taxon>
        <taxon>Pyramimonadales</taxon>
        <taxon>Pyramimonadaceae</taxon>
        <taxon>Cymbomonas</taxon>
    </lineage>
</organism>
<dbReference type="Proteomes" id="UP001190700">
    <property type="component" value="Unassembled WGS sequence"/>
</dbReference>
<evidence type="ECO:0000313" key="2">
    <source>
        <dbReference type="Proteomes" id="UP001190700"/>
    </source>
</evidence>
<accession>A0AAE0G335</accession>
<keyword evidence="2" id="KW-1185">Reference proteome</keyword>
<proteinExistence type="predicted"/>
<protein>
    <submittedName>
        <fullName evidence="1">Uncharacterized protein</fullName>
    </submittedName>
</protein>
<sequence>MQKKIATGKVQPKMSLAQVSRKFKTELALTKLRVVLAKFRLAAPEEIETLSDAQAVGLAEKAHREGVLDVRKL</sequence>
<gene>
    <name evidence="1" type="ORF">CYMTET_20917</name>
</gene>
<reference evidence="1 2" key="1">
    <citation type="journal article" date="2015" name="Genome Biol. Evol.">
        <title>Comparative Genomics of a Bacterivorous Green Alga Reveals Evolutionary Causalities and Consequences of Phago-Mixotrophic Mode of Nutrition.</title>
        <authorList>
            <person name="Burns J.A."/>
            <person name="Paasch A."/>
            <person name="Narechania A."/>
            <person name="Kim E."/>
        </authorList>
    </citation>
    <scope>NUCLEOTIDE SEQUENCE [LARGE SCALE GENOMIC DNA]</scope>
    <source>
        <strain evidence="1 2">PLY_AMNH</strain>
    </source>
</reference>
<dbReference type="AlphaFoldDB" id="A0AAE0G335"/>
<dbReference type="EMBL" id="LGRX02010246">
    <property type="protein sequence ID" value="KAK3270704.1"/>
    <property type="molecule type" value="Genomic_DNA"/>
</dbReference>
<name>A0AAE0G335_9CHLO</name>
<comment type="caution">
    <text evidence="1">The sequence shown here is derived from an EMBL/GenBank/DDBJ whole genome shotgun (WGS) entry which is preliminary data.</text>
</comment>